<dbReference type="EMBL" id="ML987190">
    <property type="protein sequence ID" value="KAF2254153.1"/>
    <property type="molecule type" value="Genomic_DNA"/>
</dbReference>
<feature type="region of interest" description="Disordered" evidence="1">
    <location>
        <begin position="1"/>
        <end position="150"/>
    </location>
</feature>
<feature type="compositionally biased region" description="Basic and acidic residues" evidence="1">
    <location>
        <begin position="96"/>
        <end position="108"/>
    </location>
</feature>
<keyword evidence="3" id="KW-1185">Reference proteome</keyword>
<dbReference type="RefSeq" id="XP_033689157.1">
    <property type="nucleotide sequence ID" value="XM_033834529.1"/>
</dbReference>
<evidence type="ECO:0000313" key="3">
    <source>
        <dbReference type="Proteomes" id="UP000800094"/>
    </source>
</evidence>
<feature type="region of interest" description="Disordered" evidence="1">
    <location>
        <begin position="315"/>
        <end position="375"/>
    </location>
</feature>
<gene>
    <name evidence="2" type="ORF">BU26DRAFT_582653</name>
</gene>
<evidence type="ECO:0000256" key="1">
    <source>
        <dbReference type="SAM" id="MobiDB-lite"/>
    </source>
</evidence>
<dbReference type="OrthoDB" id="3562657at2759"/>
<feature type="compositionally biased region" description="Basic and acidic residues" evidence="1">
    <location>
        <begin position="62"/>
        <end position="72"/>
    </location>
</feature>
<proteinExistence type="predicted"/>
<feature type="compositionally biased region" description="Pro residues" evidence="1">
    <location>
        <begin position="50"/>
        <end position="60"/>
    </location>
</feature>
<accession>A0A6A6IY99</accession>
<dbReference type="AlphaFoldDB" id="A0A6A6IY99"/>
<evidence type="ECO:0000313" key="2">
    <source>
        <dbReference type="EMBL" id="KAF2254153.1"/>
    </source>
</evidence>
<name>A0A6A6IY99_9PLEO</name>
<feature type="compositionally biased region" description="Acidic residues" evidence="1">
    <location>
        <begin position="342"/>
        <end position="354"/>
    </location>
</feature>
<reference evidence="2" key="1">
    <citation type="journal article" date="2020" name="Stud. Mycol.">
        <title>101 Dothideomycetes genomes: a test case for predicting lifestyles and emergence of pathogens.</title>
        <authorList>
            <person name="Haridas S."/>
            <person name="Albert R."/>
            <person name="Binder M."/>
            <person name="Bloem J."/>
            <person name="Labutti K."/>
            <person name="Salamov A."/>
            <person name="Andreopoulos B."/>
            <person name="Baker S."/>
            <person name="Barry K."/>
            <person name="Bills G."/>
            <person name="Bluhm B."/>
            <person name="Cannon C."/>
            <person name="Castanera R."/>
            <person name="Culley D."/>
            <person name="Daum C."/>
            <person name="Ezra D."/>
            <person name="Gonzalez J."/>
            <person name="Henrissat B."/>
            <person name="Kuo A."/>
            <person name="Liang C."/>
            <person name="Lipzen A."/>
            <person name="Lutzoni F."/>
            <person name="Magnuson J."/>
            <person name="Mondo S."/>
            <person name="Nolan M."/>
            <person name="Ohm R."/>
            <person name="Pangilinan J."/>
            <person name="Park H.-J."/>
            <person name="Ramirez L."/>
            <person name="Alfaro M."/>
            <person name="Sun H."/>
            <person name="Tritt A."/>
            <person name="Yoshinaga Y."/>
            <person name="Zwiers L.-H."/>
            <person name="Turgeon B."/>
            <person name="Goodwin S."/>
            <person name="Spatafora J."/>
            <person name="Crous P."/>
            <person name="Grigoriev I."/>
        </authorList>
    </citation>
    <scope>NUCLEOTIDE SEQUENCE</scope>
    <source>
        <strain evidence="2">CBS 122368</strain>
    </source>
</reference>
<dbReference type="Proteomes" id="UP000800094">
    <property type="component" value="Unassembled WGS sequence"/>
</dbReference>
<organism evidence="2 3">
    <name type="scientific">Trematosphaeria pertusa</name>
    <dbReference type="NCBI Taxonomy" id="390896"/>
    <lineage>
        <taxon>Eukaryota</taxon>
        <taxon>Fungi</taxon>
        <taxon>Dikarya</taxon>
        <taxon>Ascomycota</taxon>
        <taxon>Pezizomycotina</taxon>
        <taxon>Dothideomycetes</taxon>
        <taxon>Pleosporomycetidae</taxon>
        <taxon>Pleosporales</taxon>
        <taxon>Massarineae</taxon>
        <taxon>Trematosphaeriaceae</taxon>
        <taxon>Trematosphaeria</taxon>
    </lineage>
</organism>
<feature type="compositionally biased region" description="Polar residues" evidence="1">
    <location>
        <begin position="1"/>
        <end position="15"/>
    </location>
</feature>
<sequence>MLRRGSSGNTITSAEVSDITPELELEDSRLEKRRRPSEQQESLILDHVPTPKPTPLPTPSRPDCRSRARACLDNDSQGGGAGNPDPSPIDEENGDDGTHARGVAEDLLHSPSISPFEIGGDQYIDPDSDKREKNRKGSGGKVGGSHDDEANQVRCSAGLRRKLPDVNAPYLPPGRDAAVHEEPLLGGGTGAQCLRGHYDKSPHPRPLSTPRMDIATRSCSPPTSSPGTKAGGGAISVSANMAYQMTNLTLCSVPKGLSTVTAIVRSRDSGSSFHPMALDHKLLGGDIRMIQLSPDSWMLLGYRYDDGASGPCARESPTLLNVDRMSGPHGDAASHNTHHPDDDGDGEDENGEEVPGEHKPHAAGSDQGSRRGYTRFRQRIRKPWLKSDEVRLLA</sequence>
<protein>
    <submittedName>
        <fullName evidence="2">Uncharacterized protein</fullName>
    </submittedName>
</protein>
<dbReference type="GeneID" id="54587859"/>